<name>A0A1L7XLE8_9HELO</name>
<protein>
    <submittedName>
        <fullName evidence="1">Uncharacterized protein</fullName>
    </submittedName>
</protein>
<dbReference type="EMBL" id="FJOG01000033">
    <property type="protein sequence ID" value="CZR65834.1"/>
    <property type="molecule type" value="Genomic_DNA"/>
</dbReference>
<keyword evidence="2" id="KW-1185">Reference proteome</keyword>
<proteinExistence type="predicted"/>
<dbReference type="AlphaFoldDB" id="A0A1L7XLE8"/>
<sequence>MAPQASLLGLPRELRDHILDLIVSSRQEAPKDTSNITNRIELNDFKTKSSQILGKIHQNFIYGSRAYKAAHTYATHVVEHQKISSKLVKYPIRGGRIVMFPTLLVNKRLHTETLEVIERSKDRRKWELDIMLVNNYQLWPTWMYMPKFNRRVEQLSLTFRIIESFGTDYCNPYQQHPNVWSQVSWTFYHFLERLLKVGPFGKRSKGVDNRFIVERLIINVSSPEWTEEEHKTTKGMDRAGMVEMWKKKGSPRFIGGRFLAQWLERAVEILANMNHGSAAAFSAILYERVGTIEVQLDGKTCSKWDLGDRLRKLRFDDLMFWENGYDLRPRIYKNWKMDTHELRQRSGLPVENLDEDELEYLDSIDYAE</sequence>
<dbReference type="OrthoDB" id="2823490at2759"/>
<reference evidence="1 2" key="1">
    <citation type="submission" date="2016-03" db="EMBL/GenBank/DDBJ databases">
        <authorList>
            <person name="Ploux O."/>
        </authorList>
    </citation>
    <scope>NUCLEOTIDE SEQUENCE [LARGE SCALE GENOMIC DNA]</scope>
    <source>
        <strain evidence="1 2">UAMH 11012</strain>
    </source>
</reference>
<organism evidence="1 2">
    <name type="scientific">Phialocephala subalpina</name>
    <dbReference type="NCBI Taxonomy" id="576137"/>
    <lineage>
        <taxon>Eukaryota</taxon>
        <taxon>Fungi</taxon>
        <taxon>Dikarya</taxon>
        <taxon>Ascomycota</taxon>
        <taxon>Pezizomycotina</taxon>
        <taxon>Leotiomycetes</taxon>
        <taxon>Helotiales</taxon>
        <taxon>Mollisiaceae</taxon>
        <taxon>Phialocephala</taxon>
        <taxon>Phialocephala fortinii species complex</taxon>
    </lineage>
</organism>
<gene>
    <name evidence="1" type="ORF">PAC_15734</name>
</gene>
<dbReference type="Proteomes" id="UP000184330">
    <property type="component" value="Unassembled WGS sequence"/>
</dbReference>
<dbReference type="STRING" id="576137.A0A1L7XLE8"/>
<evidence type="ECO:0000313" key="1">
    <source>
        <dbReference type="EMBL" id="CZR65834.1"/>
    </source>
</evidence>
<evidence type="ECO:0000313" key="2">
    <source>
        <dbReference type="Proteomes" id="UP000184330"/>
    </source>
</evidence>
<accession>A0A1L7XLE8</accession>